<evidence type="ECO:0000256" key="4">
    <source>
        <dbReference type="ARBA" id="ARBA00022598"/>
    </source>
</evidence>
<organism evidence="13 14">
    <name type="scientific">Bacillus taeanensis</name>
    <dbReference type="NCBI Taxonomy" id="273032"/>
    <lineage>
        <taxon>Bacteria</taxon>
        <taxon>Bacillati</taxon>
        <taxon>Bacillota</taxon>
        <taxon>Bacilli</taxon>
        <taxon>Bacillales</taxon>
        <taxon>Bacillaceae</taxon>
        <taxon>Bacillus</taxon>
    </lineage>
</organism>
<dbReference type="PIRSF" id="PIRSF001563">
    <property type="entry name" value="Folylpolyglu_synth"/>
    <property type="match status" value="1"/>
</dbReference>
<dbReference type="InterPro" id="IPR004101">
    <property type="entry name" value="Mur_ligase_C"/>
</dbReference>
<dbReference type="GO" id="GO:0046872">
    <property type="term" value="F:metal ion binding"/>
    <property type="evidence" value="ECO:0007669"/>
    <property type="project" value="UniProtKB-KW"/>
</dbReference>
<keyword evidence="8" id="KW-0460">Magnesium</keyword>
<evidence type="ECO:0000256" key="9">
    <source>
        <dbReference type="ARBA" id="ARBA00030592"/>
    </source>
</evidence>
<reference evidence="13 14" key="1">
    <citation type="submission" date="2018-07" db="EMBL/GenBank/DDBJ databases">
        <title>Lottiidibacillus patelloidae gen. nov., sp. nov., isolated from the intestinal tract of a marine limpet and the reclassification of B. taeanensis BH030017T, B. algicola KMM 3737T and B. hwajinpoensis SW-72T as genus Lottiidibacillus.</title>
        <authorList>
            <person name="Liu R."/>
            <person name="Huang Z."/>
        </authorList>
    </citation>
    <scope>NUCLEOTIDE SEQUENCE [LARGE SCALE GENOMIC DNA]</scope>
    <source>
        <strain evidence="13 14">BH030017</strain>
    </source>
</reference>
<dbReference type="Gene3D" id="3.90.190.20">
    <property type="entry name" value="Mur ligase, C-terminal domain"/>
    <property type="match status" value="1"/>
</dbReference>
<dbReference type="SUPFAM" id="SSF53244">
    <property type="entry name" value="MurD-like peptide ligases, peptide-binding domain"/>
    <property type="match status" value="1"/>
</dbReference>
<comment type="catalytic activity">
    <reaction evidence="10">
        <text>(6S)-5,6,7,8-tetrahydrofolyl-(gamma-L-Glu)(n) + L-glutamate + ATP = (6S)-5,6,7,8-tetrahydrofolyl-(gamma-L-Glu)(n+1) + ADP + phosphate + H(+)</text>
        <dbReference type="Rhea" id="RHEA:10580"/>
        <dbReference type="Rhea" id="RHEA-COMP:14738"/>
        <dbReference type="Rhea" id="RHEA-COMP:14740"/>
        <dbReference type="ChEBI" id="CHEBI:15378"/>
        <dbReference type="ChEBI" id="CHEBI:29985"/>
        <dbReference type="ChEBI" id="CHEBI:30616"/>
        <dbReference type="ChEBI" id="CHEBI:43474"/>
        <dbReference type="ChEBI" id="CHEBI:141005"/>
        <dbReference type="ChEBI" id="CHEBI:456216"/>
        <dbReference type="EC" id="6.3.2.17"/>
    </reaction>
</comment>
<comment type="caution">
    <text evidence="13">The sequence shown here is derived from an EMBL/GenBank/DDBJ whole genome shotgun (WGS) entry which is preliminary data.</text>
</comment>
<dbReference type="AlphaFoldDB" id="A0A366Y605"/>
<dbReference type="NCBIfam" id="TIGR01499">
    <property type="entry name" value="folC"/>
    <property type="match status" value="1"/>
</dbReference>
<evidence type="ECO:0000256" key="1">
    <source>
        <dbReference type="ARBA" id="ARBA00001946"/>
    </source>
</evidence>
<dbReference type="InterPro" id="IPR036565">
    <property type="entry name" value="Mur-like_cat_sf"/>
</dbReference>
<evidence type="ECO:0000256" key="2">
    <source>
        <dbReference type="ARBA" id="ARBA00008276"/>
    </source>
</evidence>
<dbReference type="PANTHER" id="PTHR11136:SF0">
    <property type="entry name" value="DIHYDROFOLATE SYNTHETASE-RELATED"/>
    <property type="match status" value="1"/>
</dbReference>
<dbReference type="PROSITE" id="PS01011">
    <property type="entry name" value="FOLYLPOLYGLU_SYNT_1"/>
    <property type="match status" value="1"/>
</dbReference>
<evidence type="ECO:0000256" key="6">
    <source>
        <dbReference type="ARBA" id="ARBA00022741"/>
    </source>
</evidence>
<dbReference type="PANTHER" id="PTHR11136">
    <property type="entry name" value="FOLYLPOLYGLUTAMATE SYNTHASE-RELATED"/>
    <property type="match status" value="1"/>
</dbReference>
<keyword evidence="7" id="KW-0067">ATP-binding</keyword>
<keyword evidence="4" id="KW-0436">Ligase</keyword>
<dbReference type="SUPFAM" id="SSF53623">
    <property type="entry name" value="MurD-like peptide ligases, catalytic domain"/>
    <property type="match status" value="1"/>
</dbReference>
<dbReference type="EC" id="6.3.2.17" evidence="3"/>
<comment type="similarity">
    <text evidence="2">Belongs to the folylpolyglutamate synthase family.</text>
</comment>
<keyword evidence="5" id="KW-0479">Metal-binding</keyword>
<dbReference type="PROSITE" id="PS01012">
    <property type="entry name" value="FOLYLPOLYGLU_SYNT_2"/>
    <property type="match status" value="1"/>
</dbReference>
<evidence type="ECO:0000259" key="12">
    <source>
        <dbReference type="Pfam" id="PF08245"/>
    </source>
</evidence>
<evidence type="ECO:0000313" key="14">
    <source>
        <dbReference type="Proteomes" id="UP000253314"/>
    </source>
</evidence>
<dbReference type="InterPro" id="IPR001645">
    <property type="entry name" value="Folylpolyglutamate_synth"/>
</dbReference>
<dbReference type="InterPro" id="IPR036615">
    <property type="entry name" value="Mur_ligase_C_dom_sf"/>
</dbReference>
<keyword evidence="6" id="KW-0547">Nucleotide-binding</keyword>
<feature type="domain" description="Mur ligase central" evidence="12">
    <location>
        <begin position="17"/>
        <end position="243"/>
    </location>
</feature>
<dbReference type="Proteomes" id="UP000253314">
    <property type="component" value="Unassembled WGS sequence"/>
</dbReference>
<keyword evidence="14" id="KW-1185">Reference proteome</keyword>
<dbReference type="EMBL" id="QOCW01000001">
    <property type="protein sequence ID" value="RBW71641.1"/>
    <property type="molecule type" value="Genomic_DNA"/>
</dbReference>
<dbReference type="Gene3D" id="3.40.1190.10">
    <property type="entry name" value="Mur-like, catalytic domain"/>
    <property type="match status" value="1"/>
</dbReference>
<dbReference type="OrthoDB" id="9809356at2"/>
<evidence type="ECO:0000256" key="7">
    <source>
        <dbReference type="ARBA" id="ARBA00022840"/>
    </source>
</evidence>
<dbReference type="InterPro" id="IPR018109">
    <property type="entry name" value="Folylpolyglutamate_synth_CS"/>
</dbReference>
<dbReference type="GO" id="GO:0004326">
    <property type="term" value="F:tetrahydrofolylpolyglutamate synthase activity"/>
    <property type="evidence" value="ECO:0007669"/>
    <property type="project" value="UniProtKB-EC"/>
</dbReference>
<dbReference type="FunFam" id="3.40.1190.10:FF:000011">
    <property type="entry name" value="Folylpolyglutamate synthase/dihydrofolate synthase"/>
    <property type="match status" value="1"/>
</dbReference>
<gene>
    <name evidence="13" type="ORF">DS031_02210</name>
</gene>
<name>A0A366Y605_9BACI</name>
<feature type="domain" description="Mur ligase C-terminal" evidence="11">
    <location>
        <begin position="271"/>
        <end position="388"/>
    </location>
</feature>
<dbReference type="GO" id="GO:0005524">
    <property type="term" value="F:ATP binding"/>
    <property type="evidence" value="ECO:0007669"/>
    <property type="project" value="UniProtKB-KW"/>
</dbReference>
<dbReference type="InterPro" id="IPR013221">
    <property type="entry name" value="Mur_ligase_cen"/>
</dbReference>
<proteinExistence type="inferred from homology"/>
<evidence type="ECO:0000256" key="5">
    <source>
        <dbReference type="ARBA" id="ARBA00022723"/>
    </source>
</evidence>
<evidence type="ECO:0000256" key="3">
    <source>
        <dbReference type="ARBA" id="ARBA00013025"/>
    </source>
</evidence>
<dbReference type="Pfam" id="PF02875">
    <property type="entry name" value="Mur_ligase_C"/>
    <property type="match status" value="1"/>
</dbReference>
<dbReference type="GO" id="GO:0005737">
    <property type="term" value="C:cytoplasm"/>
    <property type="evidence" value="ECO:0007669"/>
    <property type="project" value="TreeGrafter"/>
</dbReference>
<evidence type="ECO:0000256" key="8">
    <source>
        <dbReference type="ARBA" id="ARBA00022842"/>
    </source>
</evidence>
<accession>A0A366Y605</accession>
<protein>
    <recommendedName>
        <fullName evidence="3">tetrahydrofolate synthase</fullName>
        <ecNumber evidence="3">6.3.2.17</ecNumber>
    </recommendedName>
    <alternativeName>
        <fullName evidence="9">Tetrahydrofolylpolyglutamate synthase</fullName>
    </alternativeName>
</protein>
<dbReference type="Pfam" id="PF08245">
    <property type="entry name" value="Mur_ligase_M"/>
    <property type="match status" value="1"/>
</dbReference>
<evidence type="ECO:0000313" key="13">
    <source>
        <dbReference type="EMBL" id="RBW71641.1"/>
    </source>
</evidence>
<comment type="cofactor">
    <cofactor evidence="1">
        <name>Mg(2+)</name>
        <dbReference type="ChEBI" id="CHEBI:18420"/>
    </cofactor>
</comment>
<evidence type="ECO:0000256" key="10">
    <source>
        <dbReference type="ARBA" id="ARBA00047493"/>
    </source>
</evidence>
<dbReference type="GO" id="GO:0008841">
    <property type="term" value="F:dihydrofolate synthase activity"/>
    <property type="evidence" value="ECO:0007669"/>
    <property type="project" value="TreeGrafter"/>
</dbReference>
<evidence type="ECO:0000259" key="11">
    <source>
        <dbReference type="Pfam" id="PF02875"/>
    </source>
</evidence>
<sequence>MLEKLDHPERRLKMIHIAGTNGKGSTLNFLRNILQEAGQEVGTFTSPYIESFNERIAVNGVPIAEEDFLQLANKVRPLVEECAATELGSPSEFEVITVIVLLYFGTVAYPDLVIMEAGLGGRLDSTNVIHPIVSIITNVSYDHTAILGDTLSEIAFEKAGIIKAGVPVITGAGGEALEVIKNKAVEKNAPCYKLGKDFSYSNYFIKREGQKFSFRSVFSTKEDLIVTMKGEHQIKNASLALMTLDYLYFFYGLVVELEHIKAGLKKASVYGRIEQISDHPLVVLDGAHNPAGMESLANTLKTQYKGTNIHIVFAALNDKDVNTMLESLYPIAKTITLTTYSHERALGAEELFKKVNFSNKRMVESPIEAVERVVKEVGNDQLVVVTGSLYFISEIREEIKKLVK</sequence>